<feature type="region of interest" description="Disordered" evidence="2">
    <location>
        <begin position="542"/>
        <end position="567"/>
    </location>
</feature>
<dbReference type="SMART" id="SM00028">
    <property type="entry name" value="TPR"/>
    <property type="match status" value="8"/>
</dbReference>
<dbReference type="PANTHER" id="PTHR10098:SF108">
    <property type="entry name" value="TETRATRICOPEPTIDE REPEAT PROTEIN 28"/>
    <property type="match status" value="1"/>
</dbReference>
<name>A0ABN8P0J4_9CNID</name>
<dbReference type="Pfam" id="PF13181">
    <property type="entry name" value="TPR_8"/>
    <property type="match status" value="1"/>
</dbReference>
<feature type="repeat" description="TPR" evidence="1">
    <location>
        <begin position="80"/>
        <end position="113"/>
    </location>
</feature>
<keyword evidence="1" id="KW-0802">TPR repeat</keyword>
<keyword evidence="5" id="KW-1185">Reference proteome</keyword>
<dbReference type="PROSITE" id="PS50293">
    <property type="entry name" value="TPR_REGION"/>
    <property type="match status" value="3"/>
</dbReference>
<dbReference type="PROSITE" id="PS50005">
    <property type="entry name" value="TPR"/>
    <property type="match status" value="6"/>
</dbReference>
<sequence length="798" mass="89113">MDSYDLAIKALKRGDFSAARDYFELEFKQAKKNKERDREYKACIILGSAYTSLWQSQKAIEFFQRALGIAEETGNKDLEGTAYLNLGGAYYSLGQFRKAIEFFQRALGIAEETGNKDLEGKSYLNLGSAYLYLGQFRKAIEFFQRALGIVEETGNKDSEGTAYLNLGGAYDSLGQSRKAIEFFQRALGIVEETGNKDLEGSSYLNLGSAYGNLGGAHGSLGQYQKAIEFGKLALSIARKTESKDLEGEAYFTLGFAHCSLGQLQNGIEFSERALGIAKDTGSKCLEASTSRHLGSSHLRLGNVEKAFEFLKQSLKIAKDTGDKDKEGSAYECLGEAYAFRRDFKKAFEFHQYALRIGKETGDKEVEQHAYTSLGMVFLEFPDDFSRAEEYFKSSIKLLEEVRDLLQDNDEWKISFRDRYSVYTKLWCLQLRQGKTMEALSTAERGRAQALTDIMKSRYSVELTHLSSEEQMERISCISTHISSPTIFIAEVPEKSVNFWLLLKGQQWQFVRKKTNQSLVCLIEKAYKQLKVGKPVRCEDRSLDGIEDEEIEESSDRSTNEEESTPLQEGDDALKKLYDIIIAPSLHLINSNELVIVPDGASFLIPYAALVDQNCTYLSETLRIRLAPSVTSLVLLAECAEDRHGTSGVLLVGDPWVETVRLGEKKKRFAQLPWAEKEVKMLEKMLNVQPLTGKNATKERVLSRLESVSLVHIAAHGRSETGEILLSPNHGSPEKPTEQDFLLTMEDVLKAKLRAKLVVLSCCHTGKGKICAEGVVGIARAFLGAGARSVIASLWAIED</sequence>
<evidence type="ECO:0000256" key="1">
    <source>
        <dbReference type="PROSITE-ProRule" id="PRU00339"/>
    </source>
</evidence>
<protein>
    <recommendedName>
        <fullName evidence="3">CHAT domain-containing protein</fullName>
    </recommendedName>
</protein>
<comment type="caution">
    <text evidence="4">The sequence shown here is derived from an EMBL/GenBank/DDBJ whole genome shotgun (WGS) entry which is preliminary data.</text>
</comment>
<gene>
    <name evidence="4" type="ORF">PLOB_00034024</name>
</gene>
<accession>A0ABN8P0J4</accession>
<dbReference type="Pfam" id="PF13424">
    <property type="entry name" value="TPR_12"/>
    <property type="match status" value="3"/>
</dbReference>
<feature type="repeat" description="TPR" evidence="1">
    <location>
        <begin position="287"/>
        <end position="320"/>
    </location>
</feature>
<organism evidence="4 5">
    <name type="scientific">Porites lobata</name>
    <dbReference type="NCBI Taxonomy" id="104759"/>
    <lineage>
        <taxon>Eukaryota</taxon>
        <taxon>Metazoa</taxon>
        <taxon>Cnidaria</taxon>
        <taxon>Anthozoa</taxon>
        <taxon>Hexacorallia</taxon>
        <taxon>Scleractinia</taxon>
        <taxon>Fungiina</taxon>
        <taxon>Poritidae</taxon>
        <taxon>Porites</taxon>
    </lineage>
</organism>
<evidence type="ECO:0000313" key="4">
    <source>
        <dbReference type="EMBL" id="CAH3129203.1"/>
    </source>
</evidence>
<feature type="repeat" description="TPR" evidence="1">
    <location>
        <begin position="160"/>
        <end position="193"/>
    </location>
</feature>
<dbReference type="EMBL" id="CALNXK010000046">
    <property type="protein sequence ID" value="CAH3129203.1"/>
    <property type="molecule type" value="Genomic_DNA"/>
</dbReference>
<dbReference type="InterPro" id="IPR011990">
    <property type="entry name" value="TPR-like_helical_dom_sf"/>
</dbReference>
<evidence type="ECO:0000313" key="5">
    <source>
        <dbReference type="Proteomes" id="UP001159405"/>
    </source>
</evidence>
<dbReference type="PANTHER" id="PTHR10098">
    <property type="entry name" value="RAPSYN-RELATED"/>
    <property type="match status" value="1"/>
</dbReference>
<feature type="non-terminal residue" evidence="4">
    <location>
        <position position="798"/>
    </location>
</feature>
<feature type="repeat" description="TPR" evidence="1">
    <location>
        <begin position="327"/>
        <end position="360"/>
    </location>
</feature>
<reference evidence="4 5" key="1">
    <citation type="submission" date="2022-05" db="EMBL/GenBank/DDBJ databases">
        <authorList>
            <consortium name="Genoscope - CEA"/>
            <person name="William W."/>
        </authorList>
    </citation>
    <scope>NUCLEOTIDE SEQUENCE [LARGE SCALE GENOMIC DNA]</scope>
</reference>
<dbReference type="Gene3D" id="1.25.40.10">
    <property type="entry name" value="Tetratricopeptide repeat domain"/>
    <property type="match status" value="3"/>
</dbReference>
<dbReference type="Proteomes" id="UP001159405">
    <property type="component" value="Unassembled WGS sequence"/>
</dbReference>
<feature type="repeat" description="TPR" evidence="1">
    <location>
        <begin position="40"/>
        <end position="73"/>
    </location>
</feature>
<dbReference type="SUPFAM" id="SSF48452">
    <property type="entry name" value="TPR-like"/>
    <property type="match status" value="2"/>
</dbReference>
<evidence type="ECO:0000256" key="2">
    <source>
        <dbReference type="SAM" id="MobiDB-lite"/>
    </source>
</evidence>
<evidence type="ECO:0000259" key="3">
    <source>
        <dbReference type="Pfam" id="PF12770"/>
    </source>
</evidence>
<proteinExistence type="predicted"/>
<dbReference type="Pfam" id="PF12770">
    <property type="entry name" value="CHAT"/>
    <property type="match status" value="1"/>
</dbReference>
<dbReference type="InterPro" id="IPR024983">
    <property type="entry name" value="CHAT_dom"/>
</dbReference>
<feature type="domain" description="CHAT" evidence="3">
    <location>
        <begin position="572"/>
        <end position="798"/>
    </location>
</feature>
<feature type="repeat" description="TPR" evidence="1">
    <location>
        <begin position="120"/>
        <end position="153"/>
    </location>
</feature>
<dbReference type="InterPro" id="IPR019734">
    <property type="entry name" value="TPR_rpt"/>
</dbReference>